<dbReference type="EMBL" id="CP044455">
    <property type="protein sequence ID" value="QIC70132.1"/>
    <property type="molecule type" value="Genomic_DNA"/>
</dbReference>
<gene>
    <name evidence="1" type="ORF">FSC09_06775</name>
</gene>
<protein>
    <submittedName>
        <fullName evidence="1">Uncharacterized protein</fullName>
    </submittedName>
</protein>
<proteinExistence type="predicted"/>
<evidence type="ECO:0000313" key="2">
    <source>
        <dbReference type="Proteomes" id="UP000503440"/>
    </source>
</evidence>
<evidence type="ECO:0000313" key="1">
    <source>
        <dbReference type="EMBL" id="QIC70132.1"/>
    </source>
</evidence>
<reference evidence="1 2" key="1">
    <citation type="submission" date="2019-09" db="EMBL/GenBank/DDBJ databases">
        <title>Non-baumannii Acinetobacter spp. carrying blaNDM-1 isolated in China.</title>
        <authorList>
            <person name="Cui C."/>
            <person name="Chen C."/>
            <person name="Sun J."/>
            <person name="Liu Y."/>
        </authorList>
    </citation>
    <scope>NUCLEOTIDE SEQUENCE [LARGE SCALE GENOMIC DNA]</scope>
    <source>
        <strain evidence="1 2">B18</strain>
    </source>
</reference>
<dbReference type="RefSeq" id="WP_075174530.1">
    <property type="nucleotide sequence ID" value="NZ_CP039031.1"/>
</dbReference>
<dbReference type="AlphaFoldDB" id="A0A6C0YRV1"/>
<sequence>MHDAIQKISQLFIQLKSRLTLEQIYNGVVVSIIVIILLLSSIALYRPVGSAQFQNIEYLSQQSMYPETQEMAVRLMQQPQVRYGQYLKLMQAHQMELGQAKQLPPLDVEAY</sequence>
<accession>A0A6C0YRV1</accession>
<dbReference type="Proteomes" id="UP000503440">
    <property type="component" value="Chromosome"/>
</dbReference>
<organism evidence="1 2">
    <name type="scientific">Acinetobacter indicus</name>
    <dbReference type="NCBI Taxonomy" id="756892"/>
    <lineage>
        <taxon>Bacteria</taxon>
        <taxon>Pseudomonadati</taxon>
        <taxon>Pseudomonadota</taxon>
        <taxon>Gammaproteobacteria</taxon>
        <taxon>Moraxellales</taxon>
        <taxon>Moraxellaceae</taxon>
        <taxon>Acinetobacter</taxon>
    </lineage>
</organism>
<name>A0A6C0YRV1_9GAMM</name>